<evidence type="ECO:0000259" key="1">
    <source>
        <dbReference type="Pfam" id="PF22636"/>
    </source>
</evidence>
<dbReference type="PIRSF" id="PIRSF014972">
    <property type="entry name" value="FlK"/>
    <property type="match status" value="1"/>
</dbReference>
<gene>
    <name evidence="2" type="ORF">ENW83_02160</name>
</gene>
<name>A0A7J3SKG5_9CREN</name>
<organism evidence="2">
    <name type="scientific">Fervidicoccus fontis</name>
    <dbReference type="NCBI Taxonomy" id="683846"/>
    <lineage>
        <taxon>Archaea</taxon>
        <taxon>Thermoproteota</taxon>
        <taxon>Thermoprotei</taxon>
        <taxon>Fervidicoccales</taxon>
        <taxon>Fervidicoccaceae</taxon>
        <taxon>Fervidicoccus</taxon>
    </lineage>
</organism>
<dbReference type="InterPro" id="IPR054485">
    <property type="entry name" value="FlK-like_dom"/>
</dbReference>
<comment type="caution">
    <text evidence="2">The sequence shown here is derived from an EMBL/GenBank/DDBJ whole genome shotgun (WGS) entry which is preliminary data.</text>
</comment>
<proteinExistence type="predicted"/>
<accession>A0A7J3SKG5</accession>
<dbReference type="InterPro" id="IPR029069">
    <property type="entry name" value="HotDog_dom_sf"/>
</dbReference>
<sequence length="131" mass="14660">MKSLDYSLKKRYRVERSHLASYVGSGSVDVLSTPSLISFMEDACKTLAERFIEQSKVTVGTHIDVYHVSPAMLGDEVEIEAKVFSIKGKKLEFFIQAWSGNTLIGYGIHERAVVEPSRFKSEGRVINKSNS</sequence>
<dbReference type="EMBL" id="DTLS01000057">
    <property type="protein sequence ID" value="HGZ59997.1"/>
    <property type="molecule type" value="Genomic_DNA"/>
</dbReference>
<dbReference type="CDD" id="cd03440">
    <property type="entry name" value="hot_dog"/>
    <property type="match status" value="1"/>
</dbReference>
<evidence type="ECO:0000313" key="2">
    <source>
        <dbReference type="EMBL" id="HGZ59997.1"/>
    </source>
</evidence>
<dbReference type="PANTHER" id="PTHR36934:SF1">
    <property type="entry name" value="THIOESTERASE DOMAIN-CONTAINING PROTEIN"/>
    <property type="match status" value="1"/>
</dbReference>
<dbReference type="PANTHER" id="PTHR36934">
    <property type="entry name" value="BLR0278 PROTEIN"/>
    <property type="match status" value="1"/>
</dbReference>
<dbReference type="AlphaFoldDB" id="A0A7J3SKG5"/>
<feature type="domain" description="Fluoroacetyl-CoA-specific thioesterase-like" evidence="1">
    <location>
        <begin position="14"/>
        <end position="115"/>
    </location>
</feature>
<dbReference type="Pfam" id="PF22636">
    <property type="entry name" value="FlK"/>
    <property type="match status" value="1"/>
</dbReference>
<protein>
    <submittedName>
        <fullName evidence="2">Thioesterase</fullName>
    </submittedName>
</protein>
<dbReference type="Gene3D" id="3.10.129.10">
    <property type="entry name" value="Hotdog Thioesterase"/>
    <property type="match status" value="1"/>
</dbReference>
<dbReference type="InterPro" id="IPR025540">
    <property type="entry name" value="FlK"/>
</dbReference>
<reference evidence="2" key="1">
    <citation type="journal article" date="2020" name="mSystems">
        <title>Genome- and Community-Level Interaction Insights into Carbon Utilization and Element Cycling Functions of Hydrothermarchaeota in Hydrothermal Sediment.</title>
        <authorList>
            <person name="Zhou Z."/>
            <person name="Liu Y."/>
            <person name="Xu W."/>
            <person name="Pan J."/>
            <person name="Luo Z.H."/>
            <person name="Li M."/>
        </authorList>
    </citation>
    <scope>NUCLEOTIDE SEQUENCE [LARGE SCALE GENOMIC DNA]</scope>
    <source>
        <strain evidence="2">SpSt-885</strain>
    </source>
</reference>
<dbReference type="SUPFAM" id="SSF54637">
    <property type="entry name" value="Thioesterase/thiol ester dehydrase-isomerase"/>
    <property type="match status" value="1"/>
</dbReference>